<dbReference type="RefSeq" id="WP_354556916.1">
    <property type="nucleotide sequence ID" value="NZ_JBEPMB010000004.1"/>
</dbReference>
<name>A0ABV2J365_9HYPH</name>
<accession>A0ABV2J365</accession>
<organism evidence="1 2">
    <name type="scientific">Rhizobium aquaticum</name>
    <dbReference type="NCBI Taxonomy" id="1549636"/>
    <lineage>
        <taxon>Bacteria</taxon>
        <taxon>Pseudomonadati</taxon>
        <taxon>Pseudomonadota</taxon>
        <taxon>Alphaproteobacteria</taxon>
        <taxon>Hyphomicrobiales</taxon>
        <taxon>Rhizobiaceae</taxon>
        <taxon>Rhizobium/Agrobacterium group</taxon>
        <taxon>Rhizobium</taxon>
    </lineage>
</organism>
<sequence length="222" mass="23771">MSKSPFHFVAIGLAALGFLTGTALFRTESAVLTYGGAENAVLQDGIFDGSVSLGYSAYADQRLLSACLAGMTGVRRLANTAEDNLRFAGHCRSIADAAIERVPLSSFAWCVRAQTSALLGDFAAMNSELRKSRELGKYEGWIALNRNLIAEENFASLDADARTGNDADLAIMATSQTGIAAISRLYRADPEFRERMSKIASGLPADAQDRFVYELKRGLGAG</sequence>
<evidence type="ECO:0000313" key="2">
    <source>
        <dbReference type="Proteomes" id="UP001549047"/>
    </source>
</evidence>
<keyword evidence="2" id="KW-1185">Reference proteome</keyword>
<protein>
    <submittedName>
        <fullName evidence="1">Uncharacterized protein</fullName>
    </submittedName>
</protein>
<proteinExistence type="predicted"/>
<dbReference type="EMBL" id="JBEPMB010000004">
    <property type="protein sequence ID" value="MET3614405.1"/>
    <property type="molecule type" value="Genomic_DNA"/>
</dbReference>
<dbReference type="Proteomes" id="UP001549047">
    <property type="component" value="Unassembled WGS sequence"/>
</dbReference>
<reference evidence="1 2" key="1">
    <citation type="submission" date="2024-06" db="EMBL/GenBank/DDBJ databases">
        <title>Genomic Encyclopedia of Type Strains, Phase IV (KMG-IV): sequencing the most valuable type-strain genomes for metagenomic binning, comparative biology and taxonomic classification.</title>
        <authorList>
            <person name="Goeker M."/>
        </authorList>
    </citation>
    <scope>NUCLEOTIDE SEQUENCE [LARGE SCALE GENOMIC DNA]</scope>
    <source>
        <strain evidence="1 2">DSM 29780</strain>
    </source>
</reference>
<evidence type="ECO:0000313" key="1">
    <source>
        <dbReference type="EMBL" id="MET3614405.1"/>
    </source>
</evidence>
<gene>
    <name evidence="1" type="ORF">ABID16_002742</name>
</gene>
<comment type="caution">
    <text evidence="1">The sequence shown here is derived from an EMBL/GenBank/DDBJ whole genome shotgun (WGS) entry which is preliminary data.</text>
</comment>